<protein>
    <submittedName>
        <fullName evidence="2">Uncharacterized protein</fullName>
    </submittedName>
</protein>
<dbReference type="EMBL" id="JBANRG010000002">
    <property type="protein sequence ID" value="KAK7470937.1"/>
    <property type="molecule type" value="Genomic_DNA"/>
</dbReference>
<organism evidence="2 3">
    <name type="scientific">Marasmiellus scandens</name>
    <dbReference type="NCBI Taxonomy" id="2682957"/>
    <lineage>
        <taxon>Eukaryota</taxon>
        <taxon>Fungi</taxon>
        <taxon>Dikarya</taxon>
        <taxon>Basidiomycota</taxon>
        <taxon>Agaricomycotina</taxon>
        <taxon>Agaricomycetes</taxon>
        <taxon>Agaricomycetidae</taxon>
        <taxon>Agaricales</taxon>
        <taxon>Marasmiineae</taxon>
        <taxon>Omphalotaceae</taxon>
        <taxon>Marasmiellus</taxon>
    </lineage>
</organism>
<evidence type="ECO:0000256" key="1">
    <source>
        <dbReference type="SAM" id="MobiDB-lite"/>
    </source>
</evidence>
<keyword evidence="3" id="KW-1185">Reference proteome</keyword>
<dbReference type="Proteomes" id="UP001498398">
    <property type="component" value="Unassembled WGS sequence"/>
</dbReference>
<name>A0ABR1K2X3_9AGAR</name>
<sequence length="239" mass="26911">MRGPFFNSTSRTQTSPVKQDQGFSFPQPLAEAPLFKSPWTNEKLLNPELQTVAVHETGYRRGAVDLRASGAVKSDWWHQGQRHVIVNPNSTRGFAIYFNPESSSGSNTGVAMTELEYEEGTLCQSTPIQRFLPEHLKGRESVSFIISKWPGYHTVKAKLRLRHGSDHKDYTLGEIAAQIAKMYRAFVKEPGHFNPRLPHAIRLGARNVNLSHLRLISIYPISGSESCWHAEISFIPVDD</sequence>
<gene>
    <name evidence="2" type="ORF">VKT23_002352</name>
</gene>
<proteinExistence type="predicted"/>
<feature type="region of interest" description="Disordered" evidence="1">
    <location>
        <begin position="1"/>
        <end position="23"/>
    </location>
</feature>
<comment type="caution">
    <text evidence="2">The sequence shown here is derived from an EMBL/GenBank/DDBJ whole genome shotgun (WGS) entry which is preliminary data.</text>
</comment>
<reference evidence="2 3" key="1">
    <citation type="submission" date="2024-01" db="EMBL/GenBank/DDBJ databases">
        <title>A draft genome for the cacao thread blight pathogen Marasmiellus scandens.</title>
        <authorList>
            <person name="Baruah I.K."/>
            <person name="Leung J."/>
            <person name="Bukari Y."/>
            <person name="Amoako-Attah I."/>
            <person name="Meinhardt L.W."/>
            <person name="Bailey B.A."/>
            <person name="Cohen S.P."/>
        </authorList>
    </citation>
    <scope>NUCLEOTIDE SEQUENCE [LARGE SCALE GENOMIC DNA]</scope>
    <source>
        <strain evidence="2 3">GH-19</strain>
    </source>
</reference>
<evidence type="ECO:0000313" key="3">
    <source>
        <dbReference type="Proteomes" id="UP001498398"/>
    </source>
</evidence>
<accession>A0ABR1K2X3</accession>
<evidence type="ECO:0000313" key="2">
    <source>
        <dbReference type="EMBL" id="KAK7470937.1"/>
    </source>
</evidence>